<evidence type="ECO:0000256" key="7">
    <source>
        <dbReference type="ARBA" id="ARBA00023328"/>
    </source>
</evidence>
<dbReference type="Proteomes" id="UP001652642">
    <property type="component" value="Chromosome 2"/>
</dbReference>
<evidence type="ECO:0000313" key="9">
    <source>
        <dbReference type="Proteomes" id="UP001652642"/>
    </source>
</evidence>
<evidence type="ECO:0000256" key="8">
    <source>
        <dbReference type="SAM" id="Coils"/>
    </source>
</evidence>
<keyword evidence="7" id="KW-0137">Centromere</keyword>
<reference evidence="10" key="2">
    <citation type="submission" date="2025-08" db="UniProtKB">
        <authorList>
            <consortium name="RefSeq"/>
        </authorList>
    </citation>
    <scope>IDENTIFICATION</scope>
</reference>
<sequence>MTATPSLPRRKLTEAQIGALSPPILLPGAPAVNQSELRPRRFEDEREATPFTPHRAAEEIKGRIREGRHGNVGRSRVGGGGGGGGDRRWFLQSVGLQRTPAERFEKNFSLYNQDVSSVIASTLLNSEDAKEQLLEECEELWKQMEECQNKLIFQETETLPGADPKFSLLMKRLKSLTAEFNQWQKRQPEIITTNPDVLVALGIDQLQKLDHELEMVLSTLHAKNKKLKQDLAREQKWLEEQQQLIDCLNQTEEEINNQVGHFSQKRAFKELKNKMLKIKAYKDETLNALGEFLEEHFPLPENGGTAKKKRRSSEELDVQLITLHEILESLIHKLVKTPHDPYIATTAAFWPPYVELLLRYGIALRHPEEPNQIRLENFHQ</sequence>
<evidence type="ECO:0000256" key="4">
    <source>
        <dbReference type="ARBA" id="ARBA00022454"/>
    </source>
</evidence>
<dbReference type="Pfam" id="PF11802">
    <property type="entry name" value="CENP-K"/>
    <property type="match status" value="1"/>
</dbReference>
<evidence type="ECO:0000256" key="6">
    <source>
        <dbReference type="ARBA" id="ARBA00023242"/>
    </source>
</evidence>
<evidence type="ECO:0000256" key="3">
    <source>
        <dbReference type="ARBA" id="ARBA00005795"/>
    </source>
</evidence>
<keyword evidence="4" id="KW-0158">Chromosome</keyword>
<feature type="coiled-coil region" evidence="8">
    <location>
        <begin position="224"/>
        <end position="258"/>
    </location>
</feature>
<proteinExistence type="inferred from homology"/>
<organism evidence="9 10">
    <name type="scientific">Pogona vitticeps</name>
    <name type="common">central bearded dragon</name>
    <dbReference type="NCBI Taxonomy" id="103695"/>
    <lineage>
        <taxon>Eukaryota</taxon>
        <taxon>Metazoa</taxon>
        <taxon>Chordata</taxon>
        <taxon>Craniata</taxon>
        <taxon>Vertebrata</taxon>
        <taxon>Euteleostomi</taxon>
        <taxon>Lepidosauria</taxon>
        <taxon>Squamata</taxon>
        <taxon>Bifurcata</taxon>
        <taxon>Unidentata</taxon>
        <taxon>Episquamata</taxon>
        <taxon>Toxicofera</taxon>
        <taxon>Iguania</taxon>
        <taxon>Acrodonta</taxon>
        <taxon>Agamidae</taxon>
        <taxon>Amphibolurinae</taxon>
        <taxon>Pogona</taxon>
    </lineage>
</organism>
<name>A0ABM5FCU1_9SAUR</name>
<dbReference type="GeneID" id="110073944"/>
<reference evidence="9" key="1">
    <citation type="submission" date="2025-05" db="UniProtKB">
        <authorList>
            <consortium name="RefSeq"/>
        </authorList>
    </citation>
    <scope>NUCLEOTIDE SEQUENCE [LARGE SCALE GENOMIC DNA]</scope>
</reference>
<keyword evidence="9" id="KW-1185">Reference proteome</keyword>
<comment type="similarity">
    <text evidence="3">Belongs to the CENP-K/MCM22 family.</text>
</comment>
<keyword evidence="6" id="KW-0539">Nucleus</keyword>
<accession>A0ABM5FCU1</accession>
<evidence type="ECO:0000256" key="5">
    <source>
        <dbReference type="ARBA" id="ARBA00023054"/>
    </source>
</evidence>
<keyword evidence="5 8" id="KW-0175">Coiled coil</keyword>
<protein>
    <submittedName>
        <fullName evidence="10">Centromere protein K</fullName>
    </submittedName>
</protein>
<dbReference type="RefSeq" id="XP_072843216.1">
    <property type="nucleotide sequence ID" value="XM_072987115.1"/>
</dbReference>
<dbReference type="InterPro" id="IPR020993">
    <property type="entry name" value="Centromere_CenpK"/>
</dbReference>
<comment type="subcellular location">
    <subcellularLocation>
        <location evidence="2">Chromosome</location>
        <location evidence="2">Centromere</location>
    </subcellularLocation>
    <subcellularLocation>
        <location evidence="1">Nucleus</location>
    </subcellularLocation>
</comment>
<evidence type="ECO:0000256" key="1">
    <source>
        <dbReference type="ARBA" id="ARBA00004123"/>
    </source>
</evidence>
<dbReference type="PANTHER" id="PTHR14401:SF6">
    <property type="entry name" value="CENTROMERE PROTEIN K"/>
    <property type="match status" value="1"/>
</dbReference>
<evidence type="ECO:0000313" key="10">
    <source>
        <dbReference type="RefSeq" id="XP_072843216.1"/>
    </source>
</evidence>
<gene>
    <name evidence="10" type="primary">CENPK</name>
</gene>
<dbReference type="PANTHER" id="PTHR14401">
    <property type="entry name" value="CENTROMERE PROTEIN K"/>
    <property type="match status" value="1"/>
</dbReference>
<evidence type="ECO:0000256" key="2">
    <source>
        <dbReference type="ARBA" id="ARBA00004584"/>
    </source>
</evidence>